<evidence type="ECO:0000256" key="7">
    <source>
        <dbReference type="ARBA" id="ARBA00013188"/>
    </source>
</evidence>
<keyword evidence="13" id="KW-0170">Cobalt</keyword>
<evidence type="ECO:0000256" key="14">
    <source>
        <dbReference type="PIRSR" id="PIRSR001461-3"/>
    </source>
</evidence>
<name>A0A2T5G6C8_9BACL</name>
<dbReference type="InterPro" id="IPR011060">
    <property type="entry name" value="RibuloseP-bd_barrel"/>
</dbReference>
<comment type="caution">
    <text evidence="15">The sequence shown here is derived from an EMBL/GenBank/DDBJ whole genome shotgun (WGS) entry which is preliminary data.</text>
</comment>
<reference evidence="15 16" key="1">
    <citation type="submission" date="2017-08" db="EMBL/GenBank/DDBJ databases">
        <title>Burning lignite coal seam in the remote Altai Mountains harbors a hydrogen-driven thermophilic microbial community.</title>
        <authorList>
            <person name="Kadnikov V.V."/>
            <person name="Mardanov A.V."/>
            <person name="Ivasenko D."/>
            <person name="Beletsky A.V."/>
            <person name="Karnachuk O.V."/>
            <person name="Ravin N.V."/>
        </authorList>
    </citation>
    <scope>NUCLEOTIDE SEQUENCE [LARGE SCALE GENOMIC DNA]</scope>
    <source>
        <strain evidence="15">AL31</strain>
    </source>
</reference>
<feature type="active site" description="Proton acceptor" evidence="10 12">
    <location>
        <position position="48"/>
    </location>
</feature>
<dbReference type="GO" id="GO:0046872">
    <property type="term" value="F:metal ion binding"/>
    <property type="evidence" value="ECO:0007669"/>
    <property type="project" value="UniProtKB-UniRule"/>
</dbReference>
<keyword evidence="8 10" id="KW-0479">Metal-binding</keyword>
<dbReference type="GO" id="GO:0019323">
    <property type="term" value="P:pentose catabolic process"/>
    <property type="evidence" value="ECO:0007669"/>
    <property type="project" value="UniProtKB-UniRule"/>
</dbReference>
<evidence type="ECO:0000313" key="16">
    <source>
        <dbReference type="Proteomes" id="UP000244016"/>
    </source>
</evidence>
<evidence type="ECO:0000256" key="3">
    <source>
        <dbReference type="ARBA" id="ARBA00001941"/>
    </source>
</evidence>
<feature type="active site" description="Proton donor" evidence="10 12">
    <location>
        <position position="189"/>
    </location>
</feature>
<dbReference type="Pfam" id="PF00834">
    <property type="entry name" value="Ribul_P_3_epim"/>
    <property type="match status" value="1"/>
</dbReference>
<keyword evidence="10 11" id="KW-0119">Carbohydrate metabolism</keyword>
<feature type="binding site" evidence="10 13">
    <location>
        <position position="48"/>
    </location>
    <ligand>
        <name>a divalent metal cation</name>
        <dbReference type="ChEBI" id="CHEBI:60240"/>
    </ligand>
</feature>
<proteinExistence type="inferred from homology"/>
<dbReference type="CDD" id="cd00429">
    <property type="entry name" value="RPE"/>
    <property type="match status" value="1"/>
</dbReference>
<evidence type="ECO:0000256" key="12">
    <source>
        <dbReference type="PIRSR" id="PIRSR001461-1"/>
    </source>
</evidence>
<dbReference type="NCBIfam" id="NF004076">
    <property type="entry name" value="PRK05581.1-4"/>
    <property type="match status" value="1"/>
</dbReference>
<dbReference type="InterPro" id="IPR000056">
    <property type="entry name" value="Ribul_P_3_epim-like"/>
</dbReference>
<evidence type="ECO:0000256" key="13">
    <source>
        <dbReference type="PIRSR" id="PIRSR001461-2"/>
    </source>
</evidence>
<keyword evidence="13" id="KW-0862">Zinc</keyword>
<evidence type="ECO:0000256" key="9">
    <source>
        <dbReference type="ARBA" id="ARBA00023235"/>
    </source>
</evidence>
<dbReference type="SUPFAM" id="SSF51366">
    <property type="entry name" value="Ribulose-phoshate binding barrel"/>
    <property type="match status" value="1"/>
</dbReference>
<feature type="binding site" evidence="10 14">
    <location>
        <begin position="155"/>
        <end position="158"/>
    </location>
    <ligand>
        <name>substrate</name>
    </ligand>
</feature>
<dbReference type="GO" id="GO:0004750">
    <property type="term" value="F:D-ribulose-phosphate 3-epimerase activity"/>
    <property type="evidence" value="ECO:0007669"/>
    <property type="project" value="UniProtKB-UniRule"/>
</dbReference>
<dbReference type="AlphaFoldDB" id="A0A2T5G6C8"/>
<dbReference type="PIRSF" id="PIRSF001461">
    <property type="entry name" value="RPE"/>
    <property type="match status" value="1"/>
</dbReference>
<organism evidence="15 16">
    <name type="scientific">Brockia lithotrophica</name>
    <dbReference type="NCBI Taxonomy" id="933949"/>
    <lineage>
        <taxon>Bacteria</taxon>
        <taxon>Bacillati</taxon>
        <taxon>Bacillota</taxon>
        <taxon>Bacilli</taxon>
        <taxon>Bacillales</taxon>
        <taxon>Bacillales Family X. Incertae Sedis</taxon>
        <taxon>Brockia</taxon>
    </lineage>
</organism>
<comment type="function">
    <text evidence="10">Catalyzes the reversible epimerization of D-ribulose 5-phosphate to D-xylulose 5-phosphate.</text>
</comment>
<comment type="caution">
    <text evidence="10">Lacks conserved residue(s) required for the propagation of feature annotation.</text>
</comment>
<dbReference type="GO" id="GO:0005737">
    <property type="term" value="C:cytoplasm"/>
    <property type="evidence" value="ECO:0007669"/>
    <property type="project" value="UniProtKB-ARBA"/>
</dbReference>
<comment type="catalytic activity">
    <reaction evidence="1 10 11">
        <text>D-ribulose 5-phosphate = D-xylulose 5-phosphate</text>
        <dbReference type="Rhea" id="RHEA:13677"/>
        <dbReference type="ChEBI" id="CHEBI:57737"/>
        <dbReference type="ChEBI" id="CHEBI:58121"/>
        <dbReference type="EC" id="5.1.3.1"/>
    </reaction>
</comment>
<dbReference type="FunFam" id="3.20.20.70:FF:000004">
    <property type="entry name" value="Ribulose-phosphate 3-epimerase"/>
    <property type="match status" value="1"/>
</dbReference>
<dbReference type="InterPro" id="IPR013785">
    <property type="entry name" value="Aldolase_TIM"/>
</dbReference>
<dbReference type="NCBIfam" id="TIGR01163">
    <property type="entry name" value="rpe"/>
    <property type="match status" value="1"/>
</dbReference>
<evidence type="ECO:0000256" key="11">
    <source>
        <dbReference type="PIRNR" id="PIRNR001461"/>
    </source>
</evidence>
<comment type="cofactor">
    <cofactor evidence="5">
        <name>Fe(2+)</name>
        <dbReference type="ChEBI" id="CHEBI:29033"/>
    </cofactor>
</comment>
<feature type="binding site" evidence="14">
    <location>
        <begin position="211"/>
        <end position="212"/>
    </location>
    <ligand>
        <name>substrate</name>
    </ligand>
</feature>
<dbReference type="HAMAP" id="MF_02227">
    <property type="entry name" value="RPE"/>
    <property type="match status" value="1"/>
</dbReference>
<dbReference type="EMBL" id="PEBW01000004">
    <property type="protein sequence ID" value="PTQ51741.1"/>
    <property type="molecule type" value="Genomic_DNA"/>
</dbReference>
<dbReference type="EC" id="5.1.3.1" evidence="7 10"/>
<dbReference type="GO" id="GO:0006098">
    <property type="term" value="P:pentose-phosphate shunt"/>
    <property type="evidence" value="ECO:0007669"/>
    <property type="project" value="UniProtKB-UniRule"/>
</dbReference>
<protein>
    <recommendedName>
        <fullName evidence="7 10">Ribulose-phosphate 3-epimerase</fullName>
        <ecNumber evidence="7 10">5.1.3.1</ecNumber>
    </recommendedName>
</protein>
<evidence type="ECO:0000313" key="15">
    <source>
        <dbReference type="EMBL" id="PTQ51741.1"/>
    </source>
</evidence>
<dbReference type="Gene3D" id="3.20.20.70">
    <property type="entry name" value="Aldolase class I"/>
    <property type="match status" value="1"/>
</dbReference>
<dbReference type="InterPro" id="IPR026019">
    <property type="entry name" value="Ribul_P_3_epim"/>
</dbReference>
<comment type="cofactor">
    <cofactor evidence="2">
        <name>Mn(2+)</name>
        <dbReference type="ChEBI" id="CHEBI:29035"/>
    </cofactor>
</comment>
<feature type="binding site" evidence="10 13">
    <location>
        <position position="79"/>
    </location>
    <ligand>
        <name>a divalent metal cation</name>
        <dbReference type="ChEBI" id="CHEBI:60240"/>
    </ligand>
</feature>
<comment type="cofactor">
    <cofactor evidence="4">
        <name>Zn(2+)</name>
        <dbReference type="ChEBI" id="CHEBI:29105"/>
    </cofactor>
</comment>
<keyword evidence="13" id="KW-0464">Manganese</keyword>
<dbReference type="PANTHER" id="PTHR11749">
    <property type="entry name" value="RIBULOSE-5-PHOSPHATE-3-EPIMERASE"/>
    <property type="match status" value="1"/>
</dbReference>
<evidence type="ECO:0000256" key="8">
    <source>
        <dbReference type="ARBA" id="ARBA00022723"/>
    </source>
</evidence>
<evidence type="ECO:0000256" key="1">
    <source>
        <dbReference type="ARBA" id="ARBA00001782"/>
    </source>
</evidence>
<dbReference type="Proteomes" id="UP000244016">
    <property type="component" value="Unassembled WGS sequence"/>
</dbReference>
<comment type="cofactor">
    <cofactor evidence="3">
        <name>Co(2+)</name>
        <dbReference type="ChEBI" id="CHEBI:48828"/>
    </cofactor>
</comment>
<comment type="pathway">
    <text evidence="10">Carbohydrate degradation.</text>
</comment>
<evidence type="ECO:0000256" key="4">
    <source>
        <dbReference type="ARBA" id="ARBA00001947"/>
    </source>
</evidence>
<feature type="binding site" evidence="10">
    <location>
        <begin position="189"/>
        <end position="191"/>
    </location>
    <ligand>
        <name>substrate</name>
    </ligand>
</feature>
<feature type="binding site" evidence="10 14">
    <location>
        <position position="79"/>
    </location>
    <ligand>
        <name>substrate</name>
    </ligand>
</feature>
<evidence type="ECO:0000256" key="2">
    <source>
        <dbReference type="ARBA" id="ARBA00001936"/>
    </source>
</evidence>
<comment type="similarity">
    <text evidence="6 10 11">Belongs to the ribulose-phosphate 3-epimerase family.</text>
</comment>
<feature type="binding site" evidence="10 14">
    <location>
        <position position="21"/>
    </location>
    <ligand>
        <name>substrate</name>
    </ligand>
</feature>
<evidence type="ECO:0000256" key="6">
    <source>
        <dbReference type="ARBA" id="ARBA00009541"/>
    </source>
</evidence>
<feature type="binding site" evidence="10 13">
    <location>
        <position position="46"/>
    </location>
    <ligand>
        <name>a divalent metal cation</name>
        <dbReference type="ChEBI" id="CHEBI:60240"/>
    </ligand>
</feature>
<comment type="cofactor">
    <cofactor evidence="10 13">
        <name>a divalent metal cation</name>
        <dbReference type="ChEBI" id="CHEBI:60240"/>
    </cofactor>
    <text evidence="10 13">Binds 1 divalent metal cation per subunit.</text>
</comment>
<keyword evidence="9 10" id="KW-0413">Isomerase</keyword>
<feature type="binding site" evidence="14">
    <location>
        <position position="191"/>
    </location>
    <ligand>
        <name>substrate</name>
    </ligand>
</feature>
<evidence type="ECO:0000256" key="5">
    <source>
        <dbReference type="ARBA" id="ARBA00001954"/>
    </source>
</evidence>
<gene>
    <name evidence="10" type="primary">rpe</name>
    <name evidence="15" type="ORF">BLITH_1379</name>
</gene>
<feature type="binding site" evidence="10 13">
    <location>
        <position position="189"/>
    </location>
    <ligand>
        <name>a divalent metal cation</name>
        <dbReference type="ChEBI" id="CHEBI:60240"/>
    </ligand>
</feature>
<evidence type="ECO:0000256" key="10">
    <source>
        <dbReference type="HAMAP-Rule" id="MF_02227"/>
    </source>
</evidence>
<sequence>MKRDESFALFAQIDRPLVAPSLLSADFARLLEDVRDVEAKGADWLHWDVMDGHFVPNLTFGPPVVKALRRHTDLFFDVHLMVEAPQRLLEAFHDAGADAFTLHIEADPHAHRAIKAAQSMGMKAGISLNPSTPCEAIRPLLHEVDLVLVMSVNPGFGGQAFIPWVKDKVARIRKMLVELGRPHVPISVDGGINAETAREVVEAGATVLVAGTYVFGAKDRGEPIAALKNIPLPRER</sequence>
<accession>A0A2T5G6C8</accession>
<dbReference type="PROSITE" id="PS01086">
    <property type="entry name" value="RIBUL_P_3_EPIMER_2"/>
    <property type="match status" value="1"/>
</dbReference>